<keyword evidence="1" id="KW-0489">Methyltransferase</keyword>
<accession>A0A1C3E8S6</accession>
<comment type="caution">
    <text evidence="1">The sequence shown here is derived from an EMBL/GenBank/DDBJ whole genome shotgun (WGS) entry which is preliminary data.</text>
</comment>
<gene>
    <name evidence="1" type="ORF">A6X21_08215</name>
</gene>
<protein>
    <submittedName>
        <fullName evidence="1">SAM-dependent methyltransferase</fullName>
    </submittedName>
</protein>
<dbReference type="Gene3D" id="3.40.50.150">
    <property type="entry name" value="Vaccinia Virus protein VP39"/>
    <property type="match status" value="1"/>
</dbReference>
<dbReference type="GO" id="GO:0032259">
    <property type="term" value="P:methylation"/>
    <property type="evidence" value="ECO:0007669"/>
    <property type="project" value="UniProtKB-KW"/>
</dbReference>
<dbReference type="GO" id="GO:0008168">
    <property type="term" value="F:methyltransferase activity"/>
    <property type="evidence" value="ECO:0007669"/>
    <property type="project" value="UniProtKB-KW"/>
</dbReference>
<dbReference type="Pfam" id="PF06962">
    <property type="entry name" value="rRNA_methylase"/>
    <property type="match status" value="1"/>
</dbReference>
<keyword evidence="1" id="KW-0808">Transferase</keyword>
<name>A0A1C3E8S6_9PLAN</name>
<dbReference type="SUPFAM" id="SSF53335">
    <property type="entry name" value="S-adenosyl-L-methionine-dependent methyltransferases"/>
    <property type="match status" value="1"/>
</dbReference>
<evidence type="ECO:0000313" key="2">
    <source>
        <dbReference type="Proteomes" id="UP000094828"/>
    </source>
</evidence>
<keyword evidence="2" id="KW-1185">Reference proteome</keyword>
<evidence type="ECO:0000313" key="1">
    <source>
        <dbReference type="EMBL" id="ODA29643.1"/>
    </source>
</evidence>
<dbReference type="InterPro" id="IPR010719">
    <property type="entry name" value="MnmM_MeTrfase"/>
</dbReference>
<dbReference type="PANTHER" id="PTHR35276">
    <property type="entry name" value="S-ADENOSYL-L-METHIONINE-DEPENDENT METHYLTRANSFERASES SUPERFAMILY PROTEIN"/>
    <property type="match status" value="1"/>
</dbReference>
<dbReference type="InterPro" id="IPR029063">
    <property type="entry name" value="SAM-dependent_MTases_sf"/>
</dbReference>
<dbReference type="EMBL" id="LYDR01000127">
    <property type="protein sequence ID" value="ODA29643.1"/>
    <property type="molecule type" value="Genomic_DNA"/>
</dbReference>
<sequence length="196" mass="21443">MRPVPLTTLAHELLRQHLQPGDFAIDATVGNGHDMEFLARTVGPSGFVWAFDIQEQAIAASEYRRSQAGLTWVQLHQVSHSQMNAVIPEKYHGKLAAVMLNLGYLPGGDKSITTTATETIAALEQALMLLSATGLLTVMLYPGHPAGAAETEAVREWAQRLPAFFEVKTQQYAERGPLSAILMTIHKRPESTLETP</sequence>
<dbReference type="Proteomes" id="UP000094828">
    <property type="component" value="Unassembled WGS sequence"/>
</dbReference>
<dbReference type="RefSeq" id="WP_068849521.1">
    <property type="nucleotide sequence ID" value="NZ_LYDR01000127.1"/>
</dbReference>
<dbReference type="OrthoDB" id="9792989at2"/>
<dbReference type="AlphaFoldDB" id="A0A1C3E8S6"/>
<organism evidence="1 2">
    <name type="scientific">Planctopirus hydrillae</name>
    <dbReference type="NCBI Taxonomy" id="1841610"/>
    <lineage>
        <taxon>Bacteria</taxon>
        <taxon>Pseudomonadati</taxon>
        <taxon>Planctomycetota</taxon>
        <taxon>Planctomycetia</taxon>
        <taxon>Planctomycetales</taxon>
        <taxon>Planctomycetaceae</taxon>
        <taxon>Planctopirus</taxon>
    </lineage>
</organism>
<dbReference type="PANTHER" id="PTHR35276:SF1">
    <property type="entry name" value="TRNA (MNM(5)S(2)U34)-METHYLTRANSFERASE, CHLOROPLASTIC"/>
    <property type="match status" value="1"/>
</dbReference>
<reference evidence="1 2" key="1">
    <citation type="submission" date="2016-05" db="EMBL/GenBank/DDBJ databases">
        <title>Genomic and physiological characterization of Planctopirus sp. isolated from fresh water lake.</title>
        <authorList>
            <person name="Subhash Y."/>
            <person name="Ramana C."/>
        </authorList>
    </citation>
    <scope>NUCLEOTIDE SEQUENCE [LARGE SCALE GENOMIC DNA]</scope>
    <source>
        <strain evidence="1 2">JC280</strain>
    </source>
</reference>
<dbReference type="STRING" id="1841610.A6X21_08215"/>
<proteinExistence type="predicted"/>